<organism evidence="2 3">
    <name type="scientific">Anaeramoeba flamelloides</name>
    <dbReference type="NCBI Taxonomy" id="1746091"/>
    <lineage>
        <taxon>Eukaryota</taxon>
        <taxon>Metamonada</taxon>
        <taxon>Anaeramoebidae</taxon>
        <taxon>Anaeramoeba</taxon>
    </lineage>
</organism>
<evidence type="ECO:0000313" key="3">
    <source>
        <dbReference type="Proteomes" id="UP001146793"/>
    </source>
</evidence>
<comment type="caution">
    <text evidence="2">The sequence shown here is derived from an EMBL/GenBank/DDBJ whole genome shotgun (WGS) entry which is preliminary data.</text>
</comment>
<keyword evidence="2" id="KW-0378">Hydrolase</keyword>
<feature type="domain" description="Endonuclease/exonuclease/phosphatase" evidence="1">
    <location>
        <begin position="39"/>
        <end position="202"/>
    </location>
</feature>
<dbReference type="SUPFAM" id="SSF56219">
    <property type="entry name" value="DNase I-like"/>
    <property type="match status" value="1"/>
</dbReference>
<accession>A0AAV7Z9G5</accession>
<dbReference type="Proteomes" id="UP001146793">
    <property type="component" value="Unassembled WGS sequence"/>
</dbReference>
<evidence type="ECO:0000259" key="1">
    <source>
        <dbReference type="Pfam" id="PF03372"/>
    </source>
</evidence>
<dbReference type="GO" id="GO:0004519">
    <property type="term" value="F:endonuclease activity"/>
    <property type="evidence" value="ECO:0007669"/>
    <property type="project" value="UniProtKB-KW"/>
</dbReference>
<evidence type="ECO:0000313" key="2">
    <source>
        <dbReference type="EMBL" id="KAJ3437636.1"/>
    </source>
</evidence>
<gene>
    <name evidence="2" type="ORF">M0812_16801</name>
</gene>
<dbReference type="InterPro" id="IPR036691">
    <property type="entry name" value="Endo/exonu/phosph_ase_sf"/>
</dbReference>
<sequence>MTIHIINNKKYIIQKFNGKKRLKKGINNKILNFKLIFSSFNIRGLNKFDKKKLLESFLINNDIDICFLQETKTKNKPNLTFYYSVIKNSYGEKKAKGGLQILFKKSYEKFISEIQYPDQDIQIISFTDIIFINLYFREDRKNEFGKIIQKLVVQYHNFKTVILGDFNHSEMEIMKNFQLKNFKIIPNTSNSRTNNIDHILINFKNNFILKNSKTIQNSLSDHKMLINNLALKTDWNIKKIYRISNQNTYQKLFTNYFSEKNFLLDITTIKNFKNKFIQFKDIIYKEEKTDYEIAPLIKNLLSNPNLIHRIKKNK</sequence>
<keyword evidence="2" id="KW-0255">Endonuclease</keyword>
<reference evidence="2" key="1">
    <citation type="submission" date="2022-08" db="EMBL/GenBank/DDBJ databases">
        <title>Novel sulphate-reducing endosymbionts in the free-living metamonad Anaeramoeba.</title>
        <authorList>
            <person name="Jerlstrom-Hultqvist J."/>
            <person name="Cepicka I."/>
            <person name="Gallot-Lavallee L."/>
            <person name="Salas-Leiva D."/>
            <person name="Curtis B.A."/>
            <person name="Zahonova K."/>
            <person name="Pipaliya S."/>
            <person name="Dacks J."/>
            <person name="Roger A.J."/>
        </authorList>
    </citation>
    <scope>NUCLEOTIDE SEQUENCE</scope>
    <source>
        <strain evidence="2">Busselton2</strain>
    </source>
</reference>
<proteinExistence type="predicted"/>
<dbReference type="Gene3D" id="3.60.10.10">
    <property type="entry name" value="Endonuclease/exonuclease/phosphatase"/>
    <property type="match status" value="1"/>
</dbReference>
<name>A0AAV7Z9G5_9EUKA</name>
<keyword evidence="2" id="KW-0540">Nuclease</keyword>
<protein>
    <submittedName>
        <fullName evidence="2">Ap endonuclease</fullName>
    </submittedName>
</protein>
<dbReference type="Pfam" id="PF03372">
    <property type="entry name" value="Exo_endo_phos"/>
    <property type="match status" value="1"/>
</dbReference>
<dbReference type="AlphaFoldDB" id="A0AAV7Z9G5"/>
<dbReference type="InterPro" id="IPR005135">
    <property type="entry name" value="Endo/exonuclease/phosphatase"/>
</dbReference>
<dbReference type="EMBL" id="JANTQA010000033">
    <property type="protein sequence ID" value="KAJ3437636.1"/>
    <property type="molecule type" value="Genomic_DNA"/>
</dbReference>